<dbReference type="Ensembl" id="ENSAMXT00005012064.1">
    <property type="protein sequence ID" value="ENSAMXP00005010852.1"/>
    <property type="gene ID" value="ENSAMXG00005006025.1"/>
</dbReference>
<comment type="similarity">
    <text evidence="1">Belongs to the mTERF family.</text>
</comment>
<dbReference type="GO" id="GO:0003676">
    <property type="term" value="F:nucleic acid binding"/>
    <property type="evidence" value="ECO:0007669"/>
    <property type="project" value="InterPro"/>
</dbReference>
<dbReference type="Pfam" id="PF02536">
    <property type="entry name" value="mTERF"/>
    <property type="match status" value="1"/>
</dbReference>
<dbReference type="KEGG" id="amex:103029969"/>
<evidence type="ECO:0000256" key="3">
    <source>
        <dbReference type="SAM" id="MobiDB-lite"/>
    </source>
</evidence>
<evidence type="ECO:0000313" key="4">
    <source>
        <dbReference type="Ensembl" id="ENSAMXP00005010852.1"/>
    </source>
</evidence>
<feature type="compositionally biased region" description="Basic and acidic residues" evidence="3">
    <location>
        <begin position="288"/>
        <end position="299"/>
    </location>
</feature>
<dbReference type="InterPro" id="IPR038538">
    <property type="entry name" value="MTERF_sf"/>
</dbReference>
<accession>A0A8B9HB87</accession>
<dbReference type="Gene3D" id="1.25.70.10">
    <property type="entry name" value="Transcription termination factor 3, mitochondrial"/>
    <property type="match status" value="1"/>
</dbReference>
<organism evidence="4 5">
    <name type="scientific">Astyanax mexicanus</name>
    <name type="common">Blind cave fish</name>
    <name type="synonym">Astyanax fasciatus mexicanus</name>
    <dbReference type="NCBI Taxonomy" id="7994"/>
    <lineage>
        <taxon>Eukaryota</taxon>
        <taxon>Metazoa</taxon>
        <taxon>Chordata</taxon>
        <taxon>Craniata</taxon>
        <taxon>Vertebrata</taxon>
        <taxon>Euteleostomi</taxon>
        <taxon>Actinopterygii</taxon>
        <taxon>Neopterygii</taxon>
        <taxon>Teleostei</taxon>
        <taxon>Ostariophysi</taxon>
        <taxon>Characiformes</taxon>
        <taxon>Characoidei</taxon>
        <taxon>Acestrorhamphidae</taxon>
        <taxon>Acestrorhamphinae</taxon>
        <taxon>Astyanax</taxon>
    </lineage>
</organism>
<reference evidence="4" key="1">
    <citation type="submission" date="2025-08" db="UniProtKB">
        <authorList>
            <consortium name="Ensembl"/>
        </authorList>
    </citation>
    <scope>IDENTIFICATION</scope>
</reference>
<evidence type="ECO:0000256" key="2">
    <source>
        <dbReference type="ARBA" id="ARBA00022946"/>
    </source>
</evidence>
<feature type="compositionally biased region" description="Basic residues" evidence="3">
    <location>
        <begin position="329"/>
        <end position="338"/>
    </location>
</feature>
<keyword evidence="2" id="KW-0809">Transit peptide</keyword>
<dbReference type="SMART" id="SM00733">
    <property type="entry name" value="Mterf"/>
    <property type="match status" value="4"/>
</dbReference>
<proteinExistence type="inferred from homology"/>
<feature type="region of interest" description="Disordered" evidence="3">
    <location>
        <begin position="288"/>
        <end position="338"/>
    </location>
</feature>
<gene>
    <name evidence="4" type="primary">mterf4</name>
</gene>
<dbReference type="CTD" id="130916"/>
<sequence>MSAQACGVLRWTWRSVSLCSPLLFPVKQQAALVGIPRLFCSAPPPPKAVQHPEPELTMRALAEMGFSETQAEVVYEVAKKKRCKHQVPILTSLFVLGFNPNSMLKVLEKCPDLYVVKESQLQQRIANLRKLGLLEGSLQRVISHYPQILSLPIKKVNAVSRLLREKCQFTVQQVTDILRDSPHILQEDHTSLEYVFQYAYFRMGGQQAEMVKAKLFRLSVEELQCRHGFLERRGLYQTPDKKGQTLIVNPKLKDFLPVSEETFLTKIALSTQEEFDVFRKLLARELEEERGREHTRTASDEGSDEEGDKSGDYDEETKEEEDVKDTGYNKRRKQRWEP</sequence>
<dbReference type="OMA" id="QAEMVKC"/>
<evidence type="ECO:0008006" key="6">
    <source>
        <dbReference type="Google" id="ProtNLM"/>
    </source>
</evidence>
<protein>
    <recommendedName>
        <fullName evidence="6">Mitochondrial transcription termination factor 4</fullName>
    </recommendedName>
</protein>
<dbReference type="AlphaFoldDB" id="A0A8B9HB87"/>
<name>A0A8B9HB87_ASTMX</name>
<dbReference type="Proteomes" id="UP000694621">
    <property type="component" value="Unplaced"/>
</dbReference>
<dbReference type="InterPro" id="IPR003690">
    <property type="entry name" value="MTERF"/>
</dbReference>
<dbReference type="GeneID" id="103029969"/>
<evidence type="ECO:0000256" key="1">
    <source>
        <dbReference type="ARBA" id="ARBA00007692"/>
    </source>
</evidence>
<feature type="compositionally biased region" description="Acidic residues" evidence="3">
    <location>
        <begin position="301"/>
        <end position="323"/>
    </location>
</feature>
<evidence type="ECO:0000313" key="5">
    <source>
        <dbReference type="Proteomes" id="UP000694621"/>
    </source>
</evidence>